<gene>
    <name evidence="1" type="ORF">BYL167_LOCUS76679</name>
</gene>
<name>A0A8S3GQF0_9BILA</name>
<evidence type="ECO:0000313" key="1">
    <source>
        <dbReference type="EMBL" id="CAF5168656.1"/>
    </source>
</evidence>
<dbReference type="InterPro" id="IPR013320">
    <property type="entry name" value="ConA-like_dom_sf"/>
</dbReference>
<evidence type="ECO:0000313" key="2">
    <source>
        <dbReference type="Proteomes" id="UP000681967"/>
    </source>
</evidence>
<dbReference type="SUPFAM" id="SSF49899">
    <property type="entry name" value="Concanavalin A-like lectins/glucanases"/>
    <property type="match status" value="1"/>
</dbReference>
<feature type="non-terminal residue" evidence="1">
    <location>
        <position position="1"/>
    </location>
</feature>
<dbReference type="Proteomes" id="UP000681967">
    <property type="component" value="Unassembled WGS sequence"/>
</dbReference>
<dbReference type="AlphaFoldDB" id="A0A8S3GQF0"/>
<organism evidence="1 2">
    <name type="scientific">Rotaria magnacalcarata</name>
    <dbReference type="NCBI Taxonomy" id="392030"/>
    <lineage>
        <taxon>Eukaryota</taxon>
        <taxon>Metazoa</taxon>
        <taxon>Spiralia</taxon>
        <taxon>Gnathifera</taxon>
        <taxon>Rotifera</taxon>
        <taxon>Eurotatoria</taxon>
        <taxon>Bdelloidea</taxon>
        <taxon>Philodinida</taxon>
        <taxon>Philodinidae</taxon>
        <taxon>Rotaria</taxon>
    </lineage>
</organism>
<accession>A0A8S3GQF0</accession>
<sequence length="113" mass="12231">ATSTATTITYVLWSFDNVTTDLYGNYNGELVNGATCTVSSSTIPYLGQGYPLGLTSSLNQSFQVSTFLNLASTSFTIEAWIYSTVVTGDNGIMGQCDCTSCENKCFFFFDSIQ</sequence>
<reference evidence="1" key="1">
    <citation type="submission" date="2021-02" db="EMBL/GenBank/DDBJ databases">
        <authorList>
            <person name="Nowell W R."/>
        </authorList>
    </citation>
    <scope>NUCLEOTIDE SEQUENCE</scope>
</reference>
<proteinExistence type="predicted"/>
<comment type="caution">
    <text evidence="1">The sequence shown here is derived from an EMBL/GenBank/DDBJ whole genome shotgun (WGS) entry which is preliminary data.</text>
</comment>
<dbReference type="EMBL" id="CAJOBH010277176">
    <property type="protein sequence ID" value="CAF5168656.1"/>
    <property type="molecule type" value="Genomic_DNA"/>
</dbReference>
<protein>
    <submittedName>
        <fullName evidence="1">Uncharacterized protein</fullName>
    </submittedName>
</protein>